<protein>
    <submittedName>
        <fullName evidence="1">Uncharacterized protein</fullName>
    </submittedName>
</protein>
<reference evidence="1" key="1">
    <citation type="submission" date="2018-06" db="EMBL/GenBank/DDBJ databases">
        <authorList>
            <person name="Zhirakovskaya E."/>
        </authorList>
    </citation>
    <scope>NUCLEOTIDE SEQUENCE</scope>
</reference>
<accession>A0A3B0UQF5</accession>
<proteinExistence type="predicted"/>
<dbReference type="EMBL" id="UOET01000256">
    <property type="protein sequence ID" value="VAW28562.1"/>
    <property type="molecule type" value="Genomic_DNA"/>
</dbReference>
<evidence type="ECO:0000313" key="1">
    <source>
        <dbReference type="EMBL" id="VAW28562.1"/>
    </source>
</evidence>
<name>A0A3B0UQF5_9ZZZZ</name>
<gene>
    <name evidence="1" type="ORF">MNBD_BACTEROID07-31</name>
</gene>
<organism evidence="1">
    <name type="scientific">hydrothermal vent metagenome</name>
    <dbReference type="NCBI Taxonomy" id="652676"/>
    <lineage>
        <taxon>unclassified sequences</taxon>
        <taxon>metagenomes</taxon>
        <taxon>ecological metagenomes</taxon>
    </lineage>
</organism>
<dbReference type="AlphaFoldDB" id="A0A3B0UQF5"/>
<sequence length="64" mass="7086">MNKDKEKLASGSVPEPGEESLAALIKEAGKTAREQKKRMLEEHFKKVHLAVTGQLGNLQQEKSL</sequence>